<gene>
    <name evidence="8" type="ORF">MPDQ_000795</name>
</gene>
<dbReference type="AlphaFoldDB" id="A0A507QSV5"/>
<evidence type="ECO:0000313" key="8">
    <source>
        <dbReference type="EMBL" id="TQB70192.1"/>
    </source>
</evidence>
<evidence type="ECO:0000259" key="7">
    <source>
        <dbReference type="PROSITE" id="PS50064"/>
    </source>
</evidence>
<keyword evidence="5" id="KW-0539">Nucleus</keyword>
<evidence type="ECO:0000313" key="9">
    <source>
        <dbReference type="Proteomes" id="UP000319663"/>
    </source>
</evidence>
<evidence type="ECO:0000256" key="6">
    <source>
        <dbReference type="SAM" id="MobiDB-lite"/>
    </source>
</evidence>
<dbReference type="Gene3D" id="3.30.1740.10">
    <property type="entry name" value="Zinc finger, PARP-type"/>
    <property type="match status" value="1"/>
</dbReference>
<feature type="compositionally biased region" description="Basic and acidic residues" evidence="6">
    <location>
        <begin position="92"/>
        <end position="118"/>
    </location>
</feature>
<name>A0A507QSV5_MONPU</name>
<dbReference type="STRING" id="5098.A0A507QSV5"/>
<dbReference type="GO" id="GO:0008270">
    <property type="term" value="F:zinc ion binding"/>
    <property type="evidence" value="ECO:0007669"/>
    <property type="project" value="UniProtKB-KW"/>
</dbReference>
<feature type="domain" description="PARP-type" evidence="7">
    <location>
        <begin position="4"/>
        <end position="104"/>
    </location>
</feature>
<evidence type="ECO:0000256" key="5">
    <source>
        <dbReference type="ARBA" id="ARBA00023242"/>
    </source>
</evidence>
<dbReference type="PROSITE" id="PS50064">
    <property type="entry name" value="ZF_PARP_2"/>
    <property type="match status" value="1"/>
</dbReference>
<dbReference type="Pfam" id="PF00645">
    <property type="entry name" value="zf-PARP"/>
    <property type="match status" value="1"/>
</dbReference>
<dbReference type="GO" id="GO:0005634">
    <property type="term" value="C:nucleus"/>
    <property type="evidence" value="ECO:0007669"/>
    <property type="project" value="UniProtKB-SubCell"/>
</dbReference>
<dbReference type="GO" id="GO:0003677">
    <property type="term" value="F:DNA binding"/>
    <property type="evidence" value="ECO:0007669"/>
    <property type="project" value="InterPro"/>
</dbReference>
<keyword evidence="2" id="KW-0479">Metal-binding</keyword>
<evidence type="ECO:0000256" key="3">
    <source>
        <dbReference type="ARBA" id="ARBA00022771"/>
    </source>
</evidence>
<organism evidence="8 9">
    <name type="scientific">Monascus purpureus</name>
    <name type="common">Red mold</name>
    <name type="synonym">Monascus anka</name>
    <dbReference type="NCBI Taxonomy" id="5098"/>
    <lineage>
        <taxon>Eukaryota</taxon>
        <taxon>Fungi</taxon>
        <taxon>Dikarya</taxon>
        <taxon>Ascomycota</taxon>
        <taxon>Pezizomycotina</taxon>
        <taxon>Eurotiomycetes</taxon>
        <taxon>Eurotiomycetidae</taxon>
        <taxon>Eurotiales</taxon>
        <taxon>Aspergillaceae</taxon>
        <taxon>Monascus</taxon>
    </lineage>
</organism>
<feature type="compositionally biased region" description="Acidic residues" evidence="6">
    <location>
        <begin position="67"/>
        <end position="77"/>
    </location>
</feature>
<sequence>MAKYRLEEASTGRAGCQNKECKDQKIKILKGELRLGSWVDTERFQSFFWRHWGCVTPKIIASLNETIEESSGSEEDKDYTVLDGYDELSAENQEKVRQALEQGHVDDSDWKGDIEMNRPGKTGFRTRTPKKKNAGAEEEDEEEEKPQPKKRGRKKAEKEDTEEAAPKRAKRGGRKRADAEETAPRRIKKQS</sequence>
<keyword evidence="4" id="KW-0862">Zinc</keyword>
<dbReference type="SUPFAM" id="SSF57716">
    <property type="entry name" value="Glucocorticoid receptor-like (DNA-binding domain)"/>
    <property type="match status" value="1"/>
</dbReference>
<evidence type="ECO:0000256" key="4">
    <source>
        <dbReference type="ARBA" id="ARBA00022833"/>
    </source>
</evidence>
<dbReference type="InterPro" id="IPR001510">
    <property type="entry name" value="Znf_PARP"/>
</dbReference>
<accession>A0A507QSV5</accession>
<dbReference type="EMBL" id="VIFY01000118">
    <property type="protein sequence ID" value="TQB70192.1"/>
    <property type="molecule type" value="Genomic_DNA"/>
</dbReference>
<feature type="compositionally biased region" description="Basic and acidic residues" evidence="6">
    <location>
        <begin position="175"/>
        <end position="184"/>
    </location>
</feature>
<keyword evidence="9" id="KW-1185">Reference proteome</keyword>
<dbReference type="SMART" id="SM01336">
    <property type="entry name" value="zf-PARP"/>
    <property type="match status" value="1"/>
</dbReference>
<proteinExistence type="predicted"/>
<reference evidence="8 9" key="1">
    <citation type="submission" date="2019-06" db="EMBL/GenBank/DDBJ databases">
        <title>Wine fermentation using esterase from Monascus purpureus.</title>
        <authorList>
            <person name="Geng C."/>
            <person name="Zhang Y."/>
        </authorList>
    </citation>
    <scope>NUCLEOTIDE SEQUENCE [LARGE SCALE GENOMIC DNA]</scope>
    <source>
        <strain evidence="8">HQ1</strain>
    </source>
</reference>
<dbReference type="InterPro" id="IPR036957">
    <property type="entry name" value="Znf_PARP_sf"/>
</dbReference>
<evidence type="ECO:0000256" key="2">
    <source>
        <dbReference type="ARBA" id="ARBA00022723"/>
    </source>
</evidence>
<comment type="caution">
    <text evidence="8">The sequence shown here is derived from an EMBL/GenBank/DDBJ whole genome shotgun (WGS) entry which is preliminary data.</text>
</comment>
<dbReference type="Proteomes" id="UP000319663">
    <property type="component" value="Unassembled WGS sequence"/>
</dbReference>
<comment type="subcellular location">
    <subcellularLocation>
        <location evidence="1">Nucleus</location>
    </subcellularLocation>
</comment>
<keyword evidence="3" id="KW-0863">Zinc-finger</keyword>
<protein>
    <recommendedName>
        <fullName evidence="7">PARP-type domain-containing protein</fullName>
    </recommendedName>
</protein>
<feature type="region of interest" description="Disordered" evidence="6">
    <location>
        <begin position="67"/>
        <end position="191"/>
    </location>
</feature>
<evidence type="ECO:0000256" key="1">
    <source>
        <dbReference type="ARBA" id="ARBA00004123"/>
    </source>
</evidence>